<dbReference type="Proteomes" id="UP001139125">
    <property type="component" value="Unassembled WGS sequence"/>
</dbReference>
<keyword evidence="3" id="KW-1185">Reference proteome</keyword>
<accession>A0A9X2L500</accession>
<dbReference type="InterPro" id="IPR011138">
    <property type="entry name" value="Cytochrome_b-558"/>
</dbReference>
<keyword evidence="1" id="KW-0812">Transmembrane</keyword>
<sequence length="239" mass="26300">MPSFIKALNSQVGRKIMTGITGIGLMLFLIGHLAGNLTIFGESQAFNVYTHTLVSLGPLLYIIEAGLAFFFLYHAILGISIWLQRRKARPEGYDKYQTKGGPSHQSLASRSMIWTGIIILVFLVFHIMHFKYGLFSPDEGTVILESAGGVEARNLRALVIAEFQKPLIAFGYIAVLSLVILHLSHGAWSAFTSLGMRHGETSKKVQLGAYIFAIVLMLGFIFIPLYIFLTGGQGSLIAY</sequence>
<feature type="transmembrane region" description="Helical" evidence="1">
    <location>
        <begin position="59"/>
        <end position="83"/>
    </location>
</feature>
<name>A0A9X2L500_9BACT</name>
<keyword evidence="1" id="KW-1133">Transmembrane helix</keyword>
<dbReference type="Gene3D" id="1.20.1300.10">
    <property type="entry name" value="Fumarate reductase/succinate dehydrogenase, transmembrane subunit"/>
    <property type="match status" value="1"/>
</dbReference>
<dbReference type="EMBL" id="JANDBC010000002">
    <property type="protein sequence ID" value="MCP9292327.1"/>
    <property type="molecule type" value="Genomic_DNA"/>
</dbReference>
<evidence type="ECO:0000313" key="3">
    <source>
        <dbReference type="Proteomes" id="UP001139125"/>
    </source>
</evidence>
<dbReference type="GO" id="GO:0016020">
    <property type="term" value="C:membrane"/>
    <property type="evidence" value="ECO:0007669"/>
    <property type="project" value="InterPro"/>
</dbReference>
<feature type="transmembrane region" description="Helical" evidence="1">
    <location>
        <begin position="20"/>
        <end position="39"/>
    </location>
</feature>
<dbReference type="RefSeq" id="WP_255135209.1">
    <property type="nucleotide sequence ID" value="NZ_JANDBC010000002.1"/>
</dbReference>
<protein>
    <submittedName>
        <fullName evidence="2">Succinate dehydrogenase cytochrome b subunit</fullName>
    </submittedName>
</protein>
<dbReference type="CDD" id="cd03498">
    <property type="entry name" value="SQR_TypeB_2_TM"/>
    <property type="match status" value="1"/>
</dbReference>
<dbReference type="SUPFAM" id="SSF81343">
    <property type="entry name" value="Fumarate reductase respiratory complex transmembrane subunits"/>
    <property type="match status" value="1"/>
</dbReference>
<keyword evidence="1" id="KW-0472">Membrane</keyword>
<dbReference type="NCBIfam" id="TIGR02046">
    <property type="entry name" value="sdhC_b558_fam"/>
    <property type="match status" value="1"/>
</dbReference>
<dbReference type="InterPro" id="IPR034804">
    <property type="entry name" value="SQR/QFR_C/D"/>
</dbReference>
<evidence type="ECO:0000256" key="1">
    <source>
        <dbReference type="SAM" id="Phobius"/>
    </source>
</evidence>
<feature type="transmembrane region" description="Helical" evidence="1">
    <location>
        <begin position="112"/>
        <end position="130"/>
    </location>
</feature>
<gene>
    <name evidence="2" type="ORF">NM125_12135</name>
</gene>
<proteinExistence type="predicted"/>
<feature type="transmembrane region" description="Helical" evidence="1">
    <location>
        <begin position="167"/>
        <end position="188"/>
    </location>
</feature>
<reference evidence="2" key="1">
    <citation type="submission" date="2022-06" db="EMBL/GenBank/DDBJ databases">
        <title>Gracilimonas sp. CAU 1638 isolated from sea sediment.</title>
        <authorList>
            <person name="Kim W."/>
        </authorList>
    </citation>
    <scope>NUCLEOTIDE SEQUENCE</scope>
    <source>
        <strain evidence="2">CAU 1638</strain>
    </source>
</reference>
<feature type="transmembrane region" description="Helical" evidence="1">
    <location>
        <begin position="209"/>
        <end position="229"/>
    </location>
</feature>
<organism evidence="2 3">
    <name type="scientific">Gracilimonas sediminicola</name>
    <dbReference type="NCBI Taxonomy" id="2952158"/>
    <lineage>
        <taxon>Bacteria</taxon>
        <taxon>Pseudomonadati</taxon>
        <taxon>Balneolota</taxon>
        <taxon>Balneolia</taxon>
        <taxon>Balneolales</taxon>
        <taxon>Balneolaceae</taxon>
        <taxon>Gracilimonas</taxon>
    </lineage>
</organism>
<evidence type="ECO:0000313" key="2">
    <source>
        <dbReference type="EMBL" id="MCP9292327.1"/>
    </source>
</evidence>
<dbReference type="AlphaFoldDB" id="A0A9X2L500"/>
<comment type="caution">
    <text evidence="2">The sequence shown here is derived from an EMBL/GenBank/DDBJ whole genome shotgun (WGS) entry which is preliminary data.</text>
</comment>